<protein>
    <submittedName>
        <fullName evidence="2">Uncharacterized protein</fullName>
    </submittedName>
</protein>
<dbReference type="Proteomes" id="UP001159363">
    <property type="component" value="Chromosome 4"/>
</dbReference>
<evidence type="ECO:0000313" key="2">
    <source>
        <dbReference type="EMBL" id="KAJ8883318.1"/>
    </source>
</evidence>
<name>A0ABQ9HG66_9NEOP</name>
<dbReference type="EMBL" id="JARBHB010000005">
    <property type="protein sequence ID" value="KAJ8883318.1"/>
    <property type="molecule type" value="Genomic_DNA"/>
</dbReference>
<accession>A0ABQ9HG66</accession>
<keyword evidence="3" id="KW-1185">Reference proteome</keyword>
<evidence type="ECO:0000256" key="1">
    <source>
        <dbReference type="SAM" id="MobiDB-lite"/>
    </source>
</evidence>
<organism evidence="2 3">
    <name type="scientific">Dryococelus australis</name>
    <dbReference type="NCBI Taxonomy" id="614101"/>
    <lineage>
        <taxon>Eukaryota</taxon>
        <taxon>Metazoa</taxon>
        <taxon>Ecdysozoa</taxon>
        <taxon>Arthropoda</taxon>
        <taxon>Hexapoda</taxon>
        <taxon>Insecta</taxon>
        <taxon>Pterygota</taxon>
        <taxon>Neoptera</taxon>
        <taxon>Polyneoptera</taxon>
        <taxon>Phasmatodea</taxon>
        <taxon>Verophasmatodea</taxon>
        <taxon>Anareolatae</taxon>
        <taxon>Phasmatidae</taxon>
        <taxon>Eurycanthinae</taxon>
        <taxon>Dryococelus</taxon>
    </lineage>
</organism>
<evidence type="ECO:0000313" key="3">
    <source>
        <dbReference type="Proteomes" id="UP001159363"/>
    </source>
</evidence>
<feature type="compositionally biased region" description="Basic and acidic residues" evidence="1">
    <location>
        <begin position="1"/>
        <end position="14"/>
    </location>
</feature>
<comment type="caution">
    <text evidence="2">The sequence shown here is derived from an EMBL/GenBank/DDBJ whole genome shotgun (WGS) entry which is preliminary data.</text>
</comment>
<sequence length="79" mass="8899">MEGRGRWEILEKTRQPAASSGTIPTCENPRAAPPEIEPGSSWWKWPVEEYWGPSAAAMNKVESREITPDDRQEAKQGMT</sequence>
<gene>
    <name evidence="2" type="ORF">PR048_015161</name>
</gene>
<feature type="compositionally biased region" description="Polar residues" evidence="1">
    <location>
        <begin position="16"/>
        <end position="25"/>
    </location>
</feature>
<feature type="region of interest" description="Disordered" evidence="1">
    <location>
        <begin position="1"/>
        <end position="41"/>
    </location>
</feature>
<proteinExistence type="predicted"/>
<reference evidence="2 3" key="1">
    <citation type="submission" date="2023-02" db="EMBL/GenBank/DDBJ databases">
        <title>LHISI_Scaffold_Assembly.</title>
        <authorList>
            <person name="Stuart O.P."/>
            <person name="Cleave R."/>
            <person name="Magrath M.J.L."/>
            <person name="Mikheyev A.S."/>
        </authorList>
    </citation>
    <scope>NUCLEOTIDE SEQUENCE [LARGE SCALE GENOMIC DNA]</scope>
    <source>
        <strain evidence="2">Daus_M_001</strain>
        <tissue evidence="2">Leg muscle</tissue>
    </source>
</reference>